<proteinExistence type="predicted"/>
<name>A0ABS4EHW8_9HYPH</name>
<comment type="caution">
    <text evidence="1">The sequence shown here is derived from an EMBL/GenBank/DDBJ whole genome shotgun (WGS) entry which is preliminary data.</text>
</comment>
<gene>
    <name evidence="1" type="ORF">J2Z75_001019</name>
</gene>
<dbReference type="EMBL" id="JAGGJV010000001">
    <property type="protein sequence ID" value="MBP1857539.1"/>
    <property type="molecule type" value="Genomic_DNA"/>
</dbReference>
<accession>A0ABS4EHW8</accession>
<reference evidence="1 2" key="1">
    <citation type="submission" date="2021-03" db="EMBL/GenBank/DDBJ databases">
        <title>Genomic Encyclopedia of Type Strains, Phase IV (KMG-IV): sequencing the most valuable type-strain genomes for metagenomic binning, comparative biology and taxonomic classification.</title>
        <authorList>
            <person name="Goeker M."/>
        </authorList>
    </citation>
    <scope>NUCLEOTIDE SEQUENCE [LARGE SCALE GENOMIC DNA]</scope>
    <source>
        <strain evidence="1 2">DSM 26427</strain>
    </source>
</reference>
<keyword evidence="2" id="KW-1185">Reference proteome</keyword>
<dbReference type="RefSeq" id="WP_209848508.1">
    <property type="nucleotide sequence ID" value="NZ_JAGGJV010000001.1"/>
</dbReference>
<evidence type="ECO:0000313" key="2">
    <source>
        <dbReference type="Proteomes" id="UP000823786"/>
    </source>
</evidence>
<protein>
    <submittedName>
        <fullName evidence="1">Uncharacterized protein</fullName>
    </submittedName>
</protein>
<evidence type="ECO:0000313" key="1">
    <source>
        <dbReference type="EMBL" id="MBP1857539.1"/>
    </source>
</evidence>
<sequence>MPKEIRIGQAVGIENDNVNDCKVIVEARRNQILKHVGVGLEIKAILPPTTAGCPPPQSPQDADDPRDVVRLRESPGRIAQPNL</sequence>
<dbReference type="Proteomes" id="UP000823786">
    <property type="component" value="Unassembled WGS sequence"/>
</dbReference>
<organism evidence="1 2">
    <name type="scientific">Rhizobium herbae</name>
    <dbReference type="NCBI Taxonomy" id="508661"/>
    <lineage>
        <taxon>Bacteria</taxon>
        <taxon>Pseudomonadati</taxon>
        <taxon>Pseudomonadota</taxon>
        <taxon>Alphaproteobacteria</taxon>
        <taxon>Hyphomicrobiales</taxon>
        <taxon>Rhizobiaceae</taxon>
        <taxon>Rhizobium/Agrobacterium group</taxon>
        <taxon>Rhizobium</taxon>
    </lineage>
</organism>